<comment type="caution">
    <text evidence="1">The sequence shown here is derived from an EMBL/GenBank/DDBJ whole genome shotgun (WGS) entry which is preliminary data.</text>
</comment>
<keyword evidence="2" id="KW-1185">Reference proteome</keyword>
<protein>
    <submittedName>
        <fullName evidence="1">Uncharacterized protein</fullName>
    </submittedName>
</protein>
<organism evidence="1 2">
    <name type="scientific">Crocosphaera chwakensis CCY0110</name>
    <dbReference type="NCBI Taxonomy" id="391612"/>
    <lineage>
        <taxon>Bacteria</taxon>
        <taxon>Bacillati</taxon>
        <taxon>Cyanobacteriota</taxon>
        <taxon>Cyanophyceae</taxon>
        <taxon>Oscillatoriophycideae</taxon>
        <taxon>Chroococcales</taxon>
        <taxon>Aphanothecaceae</taxon>
        <taxon>Crocosphaera</taxon>
        <taxon>Crocosphaera chwakensis</taxon>
    </lineage>
</organism>
<dbReference type="AlphaFoldDB" id="A3IJ46"/>
<reference evidence="1 2" key="1">
    <citation type="submission" date="2007-03" db="EMBL/GenBank/DDBJ databases">
        <authorList>
            <person name="Stal L."/>
            <person name="Ferriera S."/>
            <person name="Johnson J."/>
            <person name="Kravitz S."/>
            <person name="Beeson K."/>
            <person name="Sutton G."/>
            <person name="Rogers Y.-H."/>
            <person name="Friedman R."/>
            <person name="Frazier M."/>
            <person name="Venter J.C."/>
        </authorList>
    </citation>
    <scope>NUCLEOTIDE SEQUENCE [LARGE SCALE GENOMIC DNA]</scope>
    <source>
        <strain evidence="1 2">CCY0110</strain>
    </source>
</reference>
<proteinExistence type="predicted"/>
<dbReference type="Proteomes" id="UP000003781">
    <property type="component" value="Unassembled WGS sequence"/>
</dbReference>
<evidence type="ECO:0000313" key="1">
    <source>
        <dbReference type="EMBL" id="EAZ93828.1"/>
    </source>
</evidence>
<name>A3IJ46_9CHRO</name>
<sequence>MTVVFSAIRLRTSPGVSLLSG</sequence>
<accession>A3IJ46</accession>
<gene>
    <name evidence="1" type="ORF">CY0110_18572</name>
</gene>
<dbReference type="EMBL" id="AAXW01000002">
    <property type="protein sequence ID" value="EAZ93828.1"/>
    <property type="molecule type" value="Genomic_DNA"/>
</dbReference>
<evidence type="ECO:0000313" key="2">
    <source>
        <dbReference type="Proteomes" id="UP000003781"/>
    </source>
</evidence>